<dbReference type="InterPro" id="IPR027472">
    <property type="entry name" value="Pput2613-NH3ase"/>
</dbReference>
<comment type="caution">
    <text evidence="1">The sequence shown here is derived from an EMBL/GenBank/DDBJ whole genome shotgun (WGS) entry which is preliminary data.</text>
</comment>
<dbReference type="Proteomes" id="UP000628086">
    <property type="component" value="Unassembled WGS sequence"/>
</dbReference>
<name>A0ABR6VEN3_9PSED</name>
<gene>
    <name evidence="1" type="ORF">HU747_25525</name>
</gene>
<dbReference type="Pfam" id="PF14427">
    <property type="entry name" value="Pput2613-deam"/>
    <property type="match status" value="1"/>
</dbReference>
<evidence type="ECO:0000313" key="1">
    <source>
        <dbReference type="EMBL" id="MBC3478941.1"/>
    </source>
</evidence>
<reference evidence="1 2" key="1">
    <citation type="journal article" date="2020" name="Microorganisms">
        <title>Reliable Identification of Environmental Pseudomonas Isolates Using the rpoD Gene.</title>
        <authorList>
            <consortium name="The Broad Institute Genome Sequencing Platform"/>
            <person name="Girard L."/>
            <person name="Lood C."/>
            <person name="Rokni-Zadeh H."/>
            <person name="van Noort V."/>
            <person name="Lavigne R."/>
            <person name="De Mot R."/>
        </authorList>
    </citation>
    <scope>NUCLEOTIDE SEQUENCE [LARGE SCALE GENOMIC DNA]</scope>
    <source>
        <strain evidence="1 2">RW7P2</strain>
    </source>
</reference>
<dbReference type="RefSeq" id="WP_420876038.1">
    <property type="nucleotide sequence ID" value="NZ_JABWRS010000052.1"/>
</dbReference>
<evidence type="ECO:0000313" key="2">
    <source>
        <dbReference type="Proteomes" id="UP000628086"/>
    </source>
</evidence>
<proteinExistence type="predicted"/>
<feature type="non-terminal residue" evidence="1">
    <location>
        <position position="1"/>
    </location>
</feature>
<sequence length="126" mass="13567">NPVEWIDPLGLNKFGSGKGVHTAVVNVHDAEGQHNIVSCVLYSGNMTEEERALGFPRSSLATHTEARAVKQIPLQQGDVMVIDGQYPPCPSCKGKMNKASATSGAIIKYTWSENGETKTWIAGKGR</sequence>
<keyword evidence="2" id="KW-1185">Reference proteome</keyword>
<organism evidence="1 2">
    <name type="scientific">Pseudomonas taiwanensis</name>
    <dbReference type="NCBI Taxonomy" id="470150"/>
    <lineage>
        <taxon>Bacteria</taxon>
        <taxon>Pseudomonadati</taxon>
        <taxon>Pseudomonadota</taxon>
        <taxon>Gammaproteobacteria</taxon>
        <taxon>Pseudomonadales</taxon>
        <taxon>Pseudomonadaceae</taxon>
        <taxon>Pseudomonas</taxon>
    </lineage>
</organism>
<protein>
    <submittedName>
        <fullName evidence="1">Uncharacterized protein</fullName>
    </submittedName>
</protein>
<dbReference type="EMBL" id="JABWRS010000052">
    <property type="protein sequence ID" value="MBC3478941.1"/>
    <property type="molecule type" value="Genomic_DNA"/>
</dbReference>
<accession>A0ABR6VEN3</accession>